<reference evidence="2 3" key="1">
    <citation type="journal article" date="2024" name="J Genomics">
        <title>Draft genome sequencing and assembly of Favolaschia claudopus CIRM-BRFM 2984 isolated from oak limbs.</title>
        <authorList>
            <person name="Navarro D."/>
            <person name="Drula E."/>
            <person name="Chaduli D."/>
            <person name="Cazenave R."/>
            <person name="Ahrendt S."/>
            <person name="Wang J."/>
            <person name="Lipzen A."/>
            <person name="Daum C."/>
            <person name="Barry K."/>
            <person name="Grigoriev I.V."/>
            <person name="Favel A."/>
            <person name="Rosso M.N."/>
            <person name="Martin F."/>
        </authorList>
    </citation>
    <scope>NUCLEOTIDE SEQUENCE [LARGE SCALE GENOMIC DNA]</scope>
    <source>
        <strain evidence="2 3">CIRM-BRFM 2984</strain>
    </source>
</reference>
<sequence>MAMASREGGNPSCSLIVNLPGAELIPRTWVNLSCGIQPLPWHASIVRTVGLRTSVFWRFHKESAEDSGPVSKNVPSGPSSESLEEQSYIRPNIKSDPLARQDYRPTALYFYVGRKRESSILPKPTAFNTPLKE</sequence>
<evidence type="ECO:0000256" key="1">
    <source>
        <dbReference type="SAM" id="MobiDB-lite"/>
    </source>
</evidence>
<feature type="region of interest" description="Disordered" evidence="1">
    <location>
        <begin position="63"/>
        <end position="95"/>
    </location>
</feature>
<dbReference type="AlphaFoldDB" id="A0AAW0CIJ1"/>
<keyword evidence="3" id="KW-1185">Reference proteome</keyword>
<organism evidence="2 3">
    <name type="scientific">Favolaschia claudopus</name>
    <dbReference type="NCBI Taxonomy" id="2862362"/>
    <lineage>
        <taxon>Eukaryota</taxon>
        <taxon>Fungi</taxon>
        <taxon>Dikarya</taxon>
        <taxon>Basidiomycota</taxon>
        <taxon>Agaricomycotina</taxon>
        <taxon>Agaricomycetes</taxon>
        <taxon>Agaricomycetidae</taxon>
        <taxon>Agaricales</taxon>
        <taxon>Marasmiineae</taxon>
        <taxon>Mycenaceae</taxon>
        <taxon>Favolaschia</taxon>
    </lineage>
</organism>
<protein>
    <submittedName>
        <fullName evidence="2">Uncharacterized protein</fullName>
    </submittedName>
</protein>
<gene>
    <name evidence="2" type="ORF">R3P38DRAFT_2770491</name>
</gene>
<evidence type="ECO:0000313" key="2">
    <source>
        <dbReference type="EMBL" id="KAK7038190.1"/>
    </source>
</evidence>
<name>A0AAW0CIJ1_9AGAR</name>
<dbReference type="EMBL" id="JAWWNJ010000017">
    <property type="protein sequence ID" value="KAK7038190.1"/>
    <property type="molecule type" value="Genomic_DNA"/>
</dbReference>
<proteinExistence type="predicted"/>
<dbReference type="Proteomes" id="UP001362999">
    <property type="component" value="Unassembled WGS sequence"/>
</dbReference>
<comment type="caution">
    <text evidence="2">The sequence shown here is derived from an EMBL/GenBank/DDBJ whole genome shotgun (WGS) entry which is preliminary data.</text>
</comment>
<evidence type="ECO:0000313" key="3">
    <source>
        <dbReference type="Proteomes" id="UP001362999"/>
    </source>
</evidence>
<accession>A0AAW0CIJ1</accession>